<dbReference type="FunFam" id="3.40.190.10:FF:000064">
    <property type="entry name" value="Prephenate dehydratase"/>
    <property type="match status" value="1"/>
</dbReference>
<reference evidence="14" key="1">
    <citation type="submission" date="2016-10" db="EMBL/GenBank/DDBJ databases">
        <authorList>
            <person name="Varghese N."/>
            <person name="Submissions S."/>
        </authorList>
    </citation>
    <scope>NUCLEOTIDE SEQUENCE [LARGE SCALE GENOMIC DNA]</scope>
    <source>
        <strain evidence="14">CGMCC 1.6963</strain>
    </source>
</reference>
<comment type="pathway">
    <text evidence="1 10">Amino-acid biosynthesis; L-phenylalanine biosynthesis; phenylpyruvate from prephenate: step 1/1.</text>
</comment>
<dbReference type="PROSITE" id="PS51671">
    <property type="entry name" value="ACT"/>
    <property type="match status" value="1"/>
</dbReference>
<dbReference type="InterPro" id="IPR002912">
    <property type="entry name" value="ACT_dom"/>
</dbReference>
<dbReference type="GO" id="GO:0004664">
    <property type="term" value="F:prephenate dehydratase activity"/>
    <property type="evidence" value="ECO:0007669"/>
    <property type="project" value="UniProtKB-UniRule"/>
</dbReference>
<evidence type="ECO:0000256" key="1">
    <source>
        <dbReference type="ARBA" id="ARBA00004741"/>
    </source>
</evidence>
<evidence type="ECO:0000256" key="6">
    <source>
        <dbReference type="ARBA" id="ARBA00023222"/>
    </source>
</evidence>
<feature type="domain" description="ACT" evidence="12">
    <location>
        <begin position="213"/>
        <end position="290"/>
    </location>
</feature>
<dbReference type="InterPro" id="IPR018528">
    <property type="entry name" value="Preph_deHydtase_CS"/>
</dbReference>
<gene>
    <name evidence="10" type="primary">pheA</name>
    <name evidence="13" type="ORF">SAMN05216199_0109</name>
</gene>
<evidence type="ECO:0000313" key="14">
    <source>
        <dbReference type="Proteomes" id="UP000199019"/>
    </source>
</evidence>
<dbReference type="EC" id="4.2.1.51" evidence="2 10"/>
<proteinExistence type="predicted"/>
<evidence type="ECO:0000256" key="3">
    <source>
        <dbReference type="ARBA" id="ARBA00021872"/>
    </source>
</evidence>
<evidence type="ECO:0000313" key="13">
    <source>
        <dbReference type="EMBL" id="SES48396.1"/>
    </source>
</evidence>
<dbReference type="GO" id="GO:0005737">
    <property type="term" value="C:cytoplasm"/>
    <property type="evidence" value="ECO:0007669"/>
    <property type="project" value="TreeGrafter"/>
</dbReference>
<dbReference type="PROSITE" id="PS51171">
    <property type="entry name" value="PREPHENATE_DEHYDR_3"/>
    <property type="match status" value="1"/>
</dbReference>
<comment type="catalytic activity">
    <reaction evidence="8 10">
        <text>prephenate + H(+) = 3-phenylpyruvate + CO2 + H2O</text>
        <dbReference type="Rhea" id="RHEA:21648"/>
        <dbReference type="ChEBI" id="CHEBI:15377"/>
        <dbReference type="ChEBI" id="CHEBI:15378"/>
        <dbReference type="ChEBI" id="CHEBI:16526"/>
        <dbReference type="ChEBI" id="CHEBI:18005"/>
        <dbReference type="ChEBI" id="CHEBI:29934"/>
        <dbReference type="EC" id="4.2.1.51"/>
    </reaction>
</comment>
<organism evidence="13 14">
    <name type="scientific">Pedococcus cremeus</name>
    <dbReference type="NCBI Taxonomy" id="587636"/>
    <lineage>
        <taxon>Bacteria</taxon>
        <taxon>Bacillati</taxon>
        <taxon>Actinomycetota</taxon>
        <taxon>Actinomycetes</taxon>
        <taxon>Micrococcales</taxon>
        <taxon>Intrasporangiaceae</taxon>
        <taxon>Pedococcus</taxon>
    </lineage>
</organism>
<dbReference type="Gene3D" id="3.40.190.10">
    <property type="entry name" value="Periplasmic binding protein-like II"/>
    <property type="match status" value="2"/>
</dbReference>
<keyword evidence="14" id="KW-1185">Reference proteome</keyword>
<accession>A0A1H9XQF7</accession>
<keyword evidence="5 10" id="KW-0057">Aromatic amino acid biosynthesis</keyword>
<sequence length="323" mass="33848">MSPAVPPALSLDGATTRYGYLGPEGTFTQMALHAWGAARDAVHHPFGSVDAALGALRSGEIDAAMVPIENSVEGGVSATLDALASGEPLVVVGEVLVPITFVLAARPGMPLADVRAVGTHSHAWAQVRGWMGTHLPHAAYVPTLSTAAAAAGLSEDGSAAYDAAVCAPVAAANHGLEVLAEDIGDMSSAVTRFVLVAKPGTLPERTGADKTTLVLYQRDDHPGGLLELLEQFAVRGINMSRLESRPTKESMGRYCFSIDIEGHVLDERVGEALMGLKRVCAEVRFLGSYPRADGTEVRVSDSTTDESFTDARAWLHSLRGLPG</sequence>
<dbReference type="AlphaFoldDB" id="A0A1H9XQF7"/>
<dbReference type="GO" id="GO:0009094">
    <property type="term" value="P:L-phenylalanine biosynthetic process"/>
    <property type="evidence" value="ECO:0007669"/>
    <property type="project" value="UniProtKB-UniPathway"/>
</dbReference>
<keyword evidence="4 10" id="KW-0028">Amino-acid biosynthesis</keyword>
<evidence type="ECO:0000256" key="5">
    <source>
        <dbReference type="ARBA" id="ARBA00023141"/>
    </source>
</evidence>
<name>A0A1H9XQF7_9MICO</name>
<dbReference type="InterPro" id="IPR001086">
    <property type="entry name" value="Preph_deHydtase"/>
</dbReference>
<dbReference type="PIRSF" id="PIRSF001500">
    <property type="entry name" value="Chor_mut_pdt_Ppr"/>
    <property type="match status" value="1"/>
</dbReference>
<evidence type="ECO:0000259" key="11">
    <source>
        <dbReference type="PROSITE" id="PS51171"/>
    </source>
</evidence>
<dbReference type="SUPFAM" id="SSF55021">
    <property type="entry name" value="ACT-like"/>
    <property type="match status" value="1"/>
</dbReference>
<evidence type="ECO:0000256" key="2">
    <source>
        <dbReference type="ARBA" id="ARBA00013147"/>
    </source>
</evidence>
<dbReference type="InterPro" id="IPR008242">
    <property type="entry name" value="Chor_mutase/pphenate_deHydtase"/>
</dbReference>
<evidence type="ECO:0000256" key="4">
    <source>
        <dbReference type="ARBA" id="ARBA00022605"/>
    </source>
</evidence>
<evidence type="ECO:0000256" key="10">
    <source>
        <dbReference type="RuleBase" id="RU361254"/>
    </source>
</evidence>
<feature type="site" description="Essential for prephenate dehydratase activity" evidence="9">
    <location>
        <position position="191"/>
    </location>
</feature>
<dbReference type="PANTHER" id="PTHR21022">
    <property type="entry name" value="PREPHENATE DEHYDRATASE P PROTEIN"/>
    <property type="match status" value="1"/>
</dbReference>
<evidence type="ECO:0000256" key="9">
    <source>
        <dbReference type="PIRSR" id="PIRSR001500-2"/>
    </source>
</evidence>
<dbReference type="Proteomes" id="UP000199019">
    <property type="component" value="Unassembled WGS sequence"/>
</dbReference>
<dbReference type="NCBIfam" id="NF008865">
    <property type="entry name" value="PRK11898.1"/>
    <property type="match status" value="1"/>
</dbReference>
<dbReference type="EMBL" id="FOHB01000010">
    <property type="protein sequence ID" value="SES48396.1"/>
    <property type="molecule type" value="Genomic_DNA"/>
</dbReference>
<dbReference type="FunFam" id="3.30.70.260:FF:000012">
    <property type="entry name" value="Prephenate dehydratase"/>
    <property type="match status" value="1"/>
</dbReference>
<dbReference type="PANTHER" id="PTHR21022:SF19">
    <property type="entry name" value="PREPHENATE DEHYDRATASE-RELATED"/>
    <property type="match status" value="1"/>
</dbReference>
<dbReference type="CDD" id="cd04905">
    <property type="entry name" value="ACT_CM-PDT"/>
    <property type="match status" value="1"/>
</dbReference>
<dbReference type="InterPro" id="IPR045865">
    <property type="entry name" value="ACT-like_dom_sf"/>
</dbReference>
<keyword evidence="6 10" id="KW-0584">Phenylalanine biosynthesis</keyword>
<dbReference type="Gene3D" id="3.30.70.260">
    <property type="match status" value="1"/>
</dbReference>
<dbReference type="Pfam" id="PF00800">
    <property type="entry name" value="PDT"/>
    <property type="match status" value="1"/>
</dbReference>
<dbReference type="STRING" id="587636.SAMN05216199_0109"/>
<dbReference type="PROSITE" id="PS00858">
    <property type="entry name" value="PREPHENATE_DEHYDR_2"/>
    <property type="match status" value="1"/>
</dbReference>
<keyword evidence="7 10" id="KW-0456">Lyase</keyword>
<evidence type="ECO:0000256" key="7">
    <source>
        <dbReference type="ARBA" id="ARBA00023239"/>
    </source>
</evidence>
<evidence type="ECO:0000259" key="12">
    <source>
        <dbReference type="PROSITE" id="PS51671"/>
    </source>
</evidence>
<feature type="domain" description="Prephenate dehydratase" evidence="11">
    <location>
        <begin position="17"/>
        <end position="198"/>
    </location>
</feature>
<dbReference type="SUPFAM" id="SSF53850">
    <property type="entry name" value="Periplasmic binding protein-like II"/>
    <property type="match status" value="1"/>
</dbReference>
<protein>
    <recommendedName>
        <fullName evidence="3 10">Prephenate dehydratase</fullName>
        <shortName evidence="10">PDT</shortName>
        <ecNumber evidence="2 10">4.2.1.51</ecNumber>
    </recommendedName>
</protein>
<dbReference type="UniPathway" id="UPA00121">
    <property type="reaction ID" value="UER00345"/>
</dbReference>
<evidence type="ECO:0000256" key="8">
    <source>
        <dbReference type="ARBA" id="ARBA00047848"/>
    </source>
</evidence>
<dbReference type="CDD" id="cd13632">
    <property type="entry name" value="PBP2_Aa-PDT_like"/>
    <property type="match status" value="1"/>
</dbReference>